<sequence length="334" mass="36630">MESQNIMNGCYEQNQLSEGNEHVLVTGGAGYLGSSVVPLLLESGYKVTVYDICWWGITPLLTWAGHKNLNIIQGDIRDKTQLAKAMQNVDAIIHLAAVVGYPACDKDPDLAEEINVGGTEILASLLQPHQKLVYASTGSCYGAVEGVCSETTPISPLTHYGSTKASAEKIIVGAGGVGLRLATVFGLSSRLRLDLLINDLTDKAFVHGKFDLYESHFRRTFLHVKDAARAFVFAIENYEKMSGRAFNVGDECMNLTKLQVAKHIQRHMPSIVINDSTVGTDKDKRDYEVSYAKIRNLGFRTSIPVDDGIVEMLKILPCLTAEERTKARNIQPIA</sequence>
<dbReference type="InterPro" id="IPR001509">
    <property type="entry name" value="Epimerase_deHydtase"/>
</dbReference>
<protein>
    <submittedName>
        <fullName evidence="3">Uncharacterized protein LOC106151532</fullName>
    </submittedName>
</protein>
<evidence type="ECO:0000259" key="1">
    <source>
        <dbReference type="Pfam" id="PF01370"/>
    </source>
</evidence>
<organism evidence="2 3">
    <name type="scientific">Lingula anatina</name>
    <name type="common">Brachiopod</name>
    <name type="synonym">Lingula unguis</name>
    <dbReference type="NCBI Taxonomy" id="7574"/>
    <lineage>
        <taxon>Eukaryota</taxon>
        <taxon>Metazoa</taxon>
        <taxon>Spiralia</taxon>
        <taxon>Lophotrochozoa</taxon>
        <taxon>Brachiopoda</taxon>
        <taxon>Linguliformea</taxon>
        <taxon>Lingulata</taxon>
        <taxon>Lingulida</taxon>
        <taxon>Linguloidea</taxon>
        <taxon>Lingulidae</taxon>
        <taxon>Lingula</taxon>
    </lineage>
</organism>
<evidence type="ECO:0000313" key="2">
    <source>
        <dbReference type="Proteomes" id="UP000085678"/>
    </source>
</evidence>
<dbReference type="PANTHER" id="PTHR43245">
    <property type="entry name" value="BIFUNCTIONAL POLYMYXIN RESISTANCE PROTEIN ARNA"/>
    <property type="match status" value="1"/>
</dbReference>
<dbReference type="AlphaFoldDB" id="A0A1S3H2E8"/>
<accession>A0A1S3H2E8</accession>
<dbReference type="Gene3D" id="3.40.50.720">
    <property type="entry name" value="NAD(P)-binding Rossmann-like Domain"/>
    <property type="match status" value="1"/>
</dbReference>
<dbReference type="RefSeq" id="XP_013380305.1">
    <property type="nucleotide sequence ID" value="XM_013524851.2"/>
</dbReference>
<dbReference type="PANTHER" id="PTHR43245:SF23">
    <property type="entry name" value="NAD(P)-BINDING DOMAIN-CONTAINING PROTEIN"/>
    <property type="match status" value="1"/>
</dbReference>
<name>A0A1S3H2E8_LINAN</name>
<evidence type="ECO:0000313" key="3">
    <source>
        <dbReference type="RefSeq" id="XP_013380305.1"/>
    </source>
</evidence>
<dbReference type="Proteomes" id="UP000085678">
    <property type="component" value="Unplaced"/>
</dbReference>
<dbReference type="CDD" id="cd08946">
    <property type="entry name" value="SDR_e"/>
    <property type="match status" value="1"/>
</dbReference>
<gene>
    <name evidence="3" type="primary">LOC106151532</name>
</gene>
<dbReference type="InterPro" id="IPR050177">
    <property type="entry name" value="Lipid_A_modif_metabolic_enz"/>
</dbReference>
<dbReference type="Pfam" id="PF01370">
    <property type="entry name" value="Epimerase"/>
    <property type="match status" value="1"/>
</dbReference>
<dbReference type="KEGG" id="lak:106151532"/>
<dbReference type="SUPFAM" id="SSF51735">
    <property type="entry name" value="NAD(P)-binding Rossmann-fold domains"/>
    <property type="match status" value="1"/>
</dbReference>
<dbReference type="InterPro" id="IPR036291">
    <property type="entry name" value="NAD(P)-bd_dom_sf"/>
</dbReference>
<reference evidence="3" key="1">
    <citation type="submission" date="2025-08" db="UniProtKB">
        <authorList>
            <consortium name="RefSeq"/>
        </authorList>
    </citation>
    <scope>IDENTIFICATION</scope>
    <source>
        <tissue evidence="3">Gonads</tissue>
    </source>
</reference>
<proteinExistence type="predicted"/>
<dbReference type="OrthoDB" id="16464at2759"/>
<feature type="domain" description="NAD-dependent epimerase/dehydratase" evidence="1">
    <location>
        <begin position="23"/>
        <end position="249"/>
    </location>
</feature>
<keyword evidence="2" id="KW-1185">Reference proteome</keyword>
<dbReference type="InParanoid" id="A0A1S3H2E8"/>
<dbReference type="STRING" id="7574.A0A1S3H2E8"/>
<dbReference type="GeneID" id="106151532"/>
<dbReference type="OMA" id="FADCVLG"/>